<accession>A0ABV9T5C4</accession>
<evidence type="ECO:0000313" key="2">
    <source>
        <dbReference type="Proteomes" id="UP001595818"/>
    </source>
</evidence>
<sequence length="1262" mass="144121">MENHNNNLEIIQSYPLFKANQVLRESQLNDIVRYLEQQDRLSRICLMGTGIVCGLEAYWNKIEGHLYVSGGTGVTSEGYLIKAKSQKLTGYQKIDFPFDWFGLEEEEIRFESIPRIMDLGQASEEDENILDLKEEDLSDKVLVLVLDSRQDEDEGLCGNDCDEKGVSRTFITHYVLVEKNVADIILQATYDPQDNKLGNIFENLNELFYHKFSAIHPPVERFGFNNGAQKTIKLNDISTYEEFIRRYILILESLSARLDSVFLDVNKIFSPVFTPKLVTDEKPIEEGHLSSKISEALKNQLHQINIQYLHDYLCDLVHAYEELMDAVYDLVADCPPNTHRFPKYLWVKGFLGDDKDKAQFSIYRTPYTQPPVYNGNHSRLAEAKSLYERLVLMVKGDVFQIHEPSEKIGIKITPGRSDMSVLSQRAVPFYYKNLKELMDIWSPRLKRLGRAGKVYSYYRSASAPYDEPLMYRMEGCDFLRIEGHIGKQFHDVVRDLTDLRQHYNLPFEMVALKIGEEFDDELFQFVCADLACEKRKYQEQYERLREIVLRNVPDALQDVLPGNLDDFESDIFIERYEGHFQGNIPGHLPQPESFRQIDACYRDLKERWERAKKKHLFHHFALEHPGMKHRGGVPLGGTFILAYVDTNILNPERNTRINDIEAIFGPIGRAAREAILQDLIQSRTIVADFYLPYSCVSCCPPHSIIAERPRPVLLVSPSVFCEGDTNPTELEITVHPEGGVITGAGYKFEGGKHLFTPSETGISEGTVELKYYIDGGEATYLLTIVKRPEADFVLPERACQNDQPFSLNPQPEGGTFDYKVEDLDFENAIENGQFFPGRIEAEDVVVVTVIYSASVGPCTDTREKTIEIHPTPQVDFEVTFIGLLESPNRDFENAIRFVNIQPEDAQKYIWNSNSNILTRILNEGHSEKIPGEPIVFDQDFEGELWIELSAAGEICQSDPLRKHVLPVINTLTLFVSSEIIVRDDRNLIGFPLQDGAVINRTRMEGQPFFIRATTLPQQIDRVVFELEFEGDSLAKTSSGMNDAGNGYDLSNDTGFESARGRYRLKATPILKTEEEQSELEGFAVEINFTIEENDSDDGGIIISSGRELSGEAITFLRRRDNSYRNEITELGTDSALARTTSFQKTEAFLHVQSESEDFEKQYFDLVDTLERAAKRAESGSTRQDGLFKLMEIATKYFMDRQVVKSPDEIPEETLQEMASRMESMEEIGFDRETLKNNWEGEALKNELNASSVEAFDKVLKPR</sequence>
<dbReference type="EMBL" id="JBHSJJ010000014">
    <property type="protein sequence ID" value="MFC4873930.1"/>
    <property type="molecule type" value="Genomic_DNA"/>
</dbReference>
<reference evidence="2" key="1">
    <citation type="journal article" date="2019" name="Int. J. Syst. Evol. Microbiol.">
        <title>The Global Catalogue of Microorganisms (GCM) 10K type strain sequencing project: providing services to taxonomists for standard genome sequencing and annotation.</title>
        <authorList>
            <consortium name="The Broad Institute Genomics Platform"/>
            <consortium name="The Broad Institute Genome Sequencing Center for Infectious Disease"/>
            <person name="Wu L."/>
            <person name="Ma J."/>
        </authorList>
    </citation>
    <scope>NUCLEOTIDE SEQUENCE [LARGE SCALE GENOMIC DNA]</scope>
    <source>
        <strain evidence="2">CGMCC 4.7466</strain>
    </source>
</reference>
<keyword evidence="2" id="KW-1185">Reference proteome</keyword>
<organism evidence="1 2">
    <name type="scientific">Negadavirga shengliensis</name>
    <dbReference type="NCBI Taxonomy" id="1389218"/>
    <lineage>
        <taxon>Bacteria</taxon>
        <taxon>Pseudomonadati</taxon>
        <taxon>Bacteroidota</taxon>
        <taxon>Cytophagia</taxon>
        <taxon>Cytophagales</taxon>
        <taxon>Cyclobacteriaceae</taxon>
        <taxon>Negadavirga</taxon>
    </lineage>
</organism>
<evidence type="ECO:0000313" key="1">
    <source>
        <dbReference type="EMBL" id="MFC4873930.1"/>
    </source>
</evidence>
<proteinExistence type="predicted"/>
<protein>
    <submittedName>
        <fullName evidence="1">Uncharacterized protein</fullName>
    </submittedName>
</protein>
<gene>
    <name evidence="1" type="ORF">ACFPFU_19655</name>
</gene>
<name>A0ABV9T5C4_9BACT</name>
<comment type="caution">
    <text evidence="1">The sequence shown here is derived from an EMBL/GenBank/DDBJ whole genome shotgun (WGS) entry which is preliminary data.</text>
</comment>
<dbReference type="RefSeq" id="WP_377067282.1">
    <property type="nucleotide sequence ID" value="NZ_JBHSJJ010000014.1"/>
</dbReference>
<dbReference type="Proteomes" id="UP001595818">
    <property type="component" value="Unassembled WGS sequence"/>
</dbReference>